<evidence type="ECO:0000313" key="3">
    <source>
        <dbReference type="Proteomes" id="UP000007013"/>
    </source>
</evidence>
<keyword evidence="3" id="KW-1185">Reference proteome</keyword>
<feature type="domain" description="Methyltransferase type 11" evidence="1">
    <location>
        <begin position="54"/>
        <end position="102"/>
    </location>
</feature>
<dbReference type="CDD" id="cd02440">
    <property type="entry name" value="AdoMet_MTases"/>
    <property type="match status" value="1"/>
</dbReference>
<dbReference type="STRING" id="452637.Oter_3974"/>
<dbReference type="GO" id="GO:0008757">
    <property type="term" value="F:S-adenosylmethionine-dependent methyltransferase activity"/>
    <property type="evidence" value="ECO:0007669"/>
    <property type="project" value="InterPro"/>
</dbReference>
<dbReference type="GO" id="GO:0032259">
    <property type="term" value="P:methylation"/>
    <property type="evidence" value="ECO:0007669"/>
    <property type="project" value="UniProtKB-KW"/>
</dbReference>
<name>B1ZZR2_OPITP</name>
<dbReference type="eggNOG" id="COG2226">
    <property type="taxonomic scope" value="Bacteria"/>
</dbReference>
<keyword evidence="2" id="KW-0489">Methyltransferase</keyword>
<sequence>MTHENKVARWLLPLESAGGIGVEIGPFKTPVPGIKPIYVDRFKEYAGEKCLADYHGDAANLPFRDNSLAYVVSSHVLEHTANPVAAFAEWYRVLRPGGIIYVVVPDRRYTWDHARALTSIDHMLEDYERSTTAVDATHVDDFVDGVDWSTYSPGTKEADVFAAKAALKATYHQAVATGNEINIHFHVFEPGNVLGLLGRLQHHPRLRFHWCVVDQAERFPANNPNGFLAVVRVQKSWRHRLRTSLQWAARQRSWNTVLLPSALPLNQRPEASECPTPREGGSPR</sequence>
<dbReference type="Proteomes" id="UP000007013">
    <property type="component" value="Chromosome"/>
</dbReference>
<evidence type="ECO:0000259" key="1">
    <source>
        <dbReference type="Pfam" id="PF08241"/>
    </source>
</evidence>
<accession>B1ZZR2</accession>
<dbReference type="Pfam" id="PF08241">
    <property type="entry name" value="Methyltransf_11"/>
    <property type="match status" value="1"/>
</dbReference>
<protein>
    <submittedName>
        <fullName evidence="2">Methyltransferase type 11</fullName>
    </submittedName>
</protein>
<reference evidence="2 3" key="1">
    <citation type="journal article" date="2011" name="J. Bacteriol.">
        <title>Genome sequence of the verrucomicrobium Opitutus terrae PB90-1, an abundant inhabitant of rice paddy soil ecosystems.</title>
        <authorList>
            <person name="van Passel M.W."/>
            <person name="Kant R."/>
            <person name="Palva A."/>
            <person name="Copeland A."/>
            <person name="Lucas S."/>
            <person name="Lapidus A."/>
            <person name="Glavina del Rio T."/>
            <person name="Pitluck S."/>
            <person name="Goltsman E."/>
            <person name="Clum A."/>
            <person name="Sun H."/>
            <person name="Schmutz J."/>
            <person name="Larimer F.W."/>
            <person name="Land M.L."/>
            <person name="Hauser L."/>
            <person name="Kyrpides N."/>
            <person name="Mikhailova N."/>
            <person name="Richardson P.P."/>
            <person name="Janssen P.H."/>
            <person name="de Vos W.M."/>
            <person name="Smidt H."/>
        </authorList>
    </citation>
    <scope>NUCLEOTIDE SEQUENCE [LARGE SCALE GENOMIC DNA]</scope>
    <source>
        <strain evidence="3">DSM 11246 / JCM 15787 / PB90-1</strain>
    </source>
</reference>
<proteinExistence type="predicted"/>
<dbReference type="RefSeq" id="WP_012376776.1">
    <property type="nucleotide sequence ID" value="NC_010571.1"/>
</dbReference>
<keyword evidence="2" id="KW-0808">Transferase</keyword>
<dbReference type="InterPro" id="IPR029063">
    <property type="entry name" value="SAM-dependent_MTases_sf"/>
</dbReference>
<dbReference type="HOGENOM" id="CLU_979490_0_0_0"/>
<organism evidence="2 3">
    <name type="scientific">Opitutus terrae (strain DSM 11246 / JCM 15787 / PB90-1)</name>
    <dbReference type="NCBI Taxonomy" id="452637"/>
    <lineage>
        <taxon>Bacteria</taxon>
        <taxon>Pseudomonadati</taxon>
        <taxon>Verrucomicrobiota</taxon>
        <taxon>Opitutia</taxon>
        <taxon>Opitutales</taxon>
        <taxon>Opitutaceae</taxon>
        <taxon>Opitutus</taxon>
    </lineage>
</organism>
<dbReference type="InterPro" id="IPR013216">
    <property type="entry name" value="Methyltransf_11"/>
</dbReference>
<gene>
    <name evidence="2" type="ordered locus">Oter_3974</name>
</gene>
<evidence type="ECO:0000313" key="2">
    <source>
        <dbReference type="EMBL" id="ACB77248.1"/>
    </source>
</evidence>
<dbReference type="AlphaFoldDB" id="B1ZZR2"/>
<dbReference type="KEGG" id="ote:Oter_3974"/>
<dbReference type="Gene3D" id="3.40.50.150">
    <property type="entry name" value="Vaccinia Virus protein VP39"/>
    <property type="match status" value="1"/>
</dbReference>
<dbReference type="EMBL" id="CP001032">
    <property type="protein sequence ID" value="ACB77248.1"/>
    <property type="molecule type" value="Genomic_DNA"/>
</dbReference>
<dbReference type="OrthoDB" id="193599at2"/>
<dbReference type="SUPFAM" id="SSF53335">
    <property type="entry name" value="S-adenosyl-L-methionine-dependent methyltransferases"/>
    <property type="match status" value="1"/>
</dbReference>